<sequence length="115" mass="12420">MRARLRPLLGVAAPHGGRWPGGAGPRAGTRQAAPPRRDTSRRRWRQEARQGSGHGSLQPAAAAPSTAVVTPAGLVPVAPREREREGGRRSRPLTGRERWGEREGGRDPQENKDLG</sequence>
<proteinExistence type="predicted"/>
<evidence type="ECO:0000313" key="3">
    <source>
        <dbReference type="Proteomes" id="UP000823388"/>
    </source>
</evidence>
<evidence type="ECO:0000313" key="2">
    <source>
        <dbReference type="EMBL" id="KAG2565056.1"/>
    </source>
</evidence>
<protein>
    <submittedName>
        <fullName evidence="2">Uncharacterized protein</fullName>
    </submittedName>
</protein>
<accession>A0A8T0Q1P4</accession>
<dbReference type="EMBL" id="CM029050">
    <property type="protein sequence ID" value="KAG2565056.1"/>
    <property type="molecule type" value="Genomic_DNA"/>
</dbReference>
<dbReference type="Proteomes" id="UP000823388">
    <property type="component" value="Chromosome 7N"/>
</dbReference>
<feature type="compositionally biased region" description="Low complexity" evidence="1">
    <location>
        <begin position="59"/>
        <end position="72"/>
    </location>
</feature>
<comment type="caution">
    <text evidence="2">The sequence shown here is derived from an EMBL/GenBank/DDBJ whole genome shotgun (WGS) entry which is preliminary data.</text>
</comment>
<feature type="compositionally biased region" description="Basic and acidic residues" evidence="1">
    <location>
        <begin position="79"/>
        <end position="115"/>
    </location>
</feature>
<name>A0A8T0Q1P4_PANVG</name>
<feature type="region of interest" description="Disordered" evidence="1">
    <location>
        <begin position="1"/>
        <end position="115"/>
    </location>
</feature>
<reference evidence="2" key="1">
    <citation type="submission" date="2020-05" db="EMBL/GenBank/DDBJ databases">
        <title>WGS assembly of Panicum virgatum.</title>
        <authorList>
            <person name="Lovell J.T."/>
            <person name="Jenkins J."/>
            <person name="Shu S."/>
            <person name="Juenger T.E."/>
            <person name="Schmutz J."/>
        </authorList>
    </citation>
    <scope>NUCLEOTIDE SEQUENCE</scope>
    <source>
        <strain evidence="2">AP13</strain>
    </source>
</reference>
<gene>
    <name evidence="2" type="ORF">PVAP13_7NG056289</name>
</gene>
<organism evidence="2 3">
    <name type="scientific">Panicum virgatum</name>
    <name type="common">Blackwell switchgrass</name>
    <dbReference type="NCBI Taxonomy" id="38727"/>
    <lineage>
        <taxon>Eukaryota</taxon>
        <taxon>Viridiplantae</taxon>
        <taxon>Streptophyta</taxon>
        <taxon>Embryophyta</taxon>
        <taxon>Tracheophyta</taxon>
        <taxon>Spermatophyta</taxon>
        <taxon>Magnoliopsida</taxon>
        <taxon>Liliopsida</taxon>
        <taxon>Poales</taxon>
        <taxon>Poaceae</taxon>
        <taxon>PACMAD clade</taxon>
        <taxon>Panicoideae</taxon>
        <taxon>Panicodae</taxon>
        <taxon>Paniceae</taxon>
        <taxon>Panicinae</taxon>
        <taxon>Panicum</taxon>
        <taxon>Panicum sect. Hiantes</taxon>
    </lineage>
</organism>
<keyword evidence="3" id="KW-1185">Reference proteome</keyword>
<dbReference type="AlphaFoldDB" id="A0A8T0Q1P4"/>
<evidence type="ECO:0000256" key="1">
    <source>
        <dbReference type="SAM" id="MobiDB-lite"/>
    </source>
</evidence>